<accession>A0A833QNX4</accession>
<organism evidence="2 3">
    <name type="scientific">Carex littledalei</name>
    <dbReference type="NCBI Taxonomy" id="544730"/>
    <lineage>
        <taxon>Eukaryota</taxon>
        <taxon>Viridiplantae</taxon>
        <taxon>Streptophyta</taxon>
        <taxon>Embryophyta</taxon>
        <taxon>Tracheophyta</taxon>
        <taxon>Spermatophyta</taxon>
        <taxon>Magnoliopsida</taxon>
        <taxon>Liliopsida</taxon>
        <taxon>Poales</taxon>
        <taxon>Cyperaceae</taxon>
        <taxon>Cyperoideae</taxon>
        <taxon>Cariceae</taxon>
        <taxon>Carex</taxon>
        <taxon>Carex subgen. Euthyceras</taxon>
    </lineage>
</organism>
<dbReference type="OrthoDB" id="696946at2759"/>
<dbReference type="PANTHER" id="PTHR46328:SF30">
    <property type="entry name" value="OS04G0641500 PROTEIN"/>
    <property type="match status" value="1"/>
</dbReference>
<proteinExistence type="predicted"/>
<dbReference type="EMBL" id="SWLB01000024">
    <property type="protein sequence ID" value="KAF3322928.1"/>
    <property type="molecule type" value="Genomic_DNA"/>
</dbReference>
<dbReference type="Proteomes" id="UP000623129">
    <property type="component" value="Unassembled WGS sequence"/>
</dbReference>
<feature type="compositionally biased region" description="Acidic residues" evidence="1">
    <location>
        <begin position="33"/>
        <end position="54"/>
    </location>
</feature>
<gene>
    <name evidence="2" type="ORF">FCM35_KLT12917</name>
</gene>
<feature type="region of interest" description="Disordered" evidence="1">
    <location>
        <begin position="1"/>
        <end position="54"/>
    </location>
</feature>
<feature type="compositionally biased region" description="Basic and acidic residues" evidence="1">
    <location>
        <begin position="20"/>
        <end position="32"/>
    </location>
</feature>
<evidence type="ECO:0000256" key="1">
    <source>
        <dbReference type="SAM" id="MobiDB-lite"/>
    </source>
</evidence>
<comment type="caution">
    <text evidence="2">The sequence shown here is derived from an EMBL/GenBank/DDBJ whole genome shotgun (WGS) entry which is preliminary data.</text>
</comment>
<reference evidence="2" key="1">
    <citation type="submission" date="2020-01" db="EMBL/GenBank/DDBJ databases">
        <title>Genome sequence of Kobresia littledalei, the first chromosome-level genome in the family Cyperaceae.</title>
        <authorList>
            <person name="Qu G."/>
        </authorList>
    </citation>
    <scope>NUCLEOTIDE SEQUENCE</scope>
    <source>
        <strain evidence="2">C.B.Clarke</strain>
        <tissue evidence="2">Leaf</tissue>
    </source>
</reference>
<feature type="compositionally biased region" description="Basic and acidic residues" evidence="1">
    <location>
        <begin position="112"/>
        <end position="141"/>
    </location>
</feature>
<evidence type="ECO:0000313" key="2">
    <source>
        <dbReference type="EMBL" id="KAF3322928.1"/>
    </source>
</evidence>
<feature type="region of interest" description="Disordered" evidence="1">
    <location>
        <begin position="109"/>
        <end position="172"/>
    </location>
</feature>
<dbReference type="AlphaFoldDB" id="A0A833QNX4"/>
<name>A0A833QNX4_9POAL</name>
<sequence length="208" mass="23542">MSIDKCGLPIPNFEEGEVGGNEKEKDDVVGDESKEEDVEGDESKEEDVGGDENMEPFVGMEFGSDLEARQFYNSYGCRLGFSIRVQTTRMTKVGLSSVRMVCSKQGLSTRQKQVEMRSEFDGKDRTPQKEISKNKHEKTNLRNETVSRCNCKDESNTARKKTVGRVARERNSQAVREIPEEAWVGLHEVRTPQRAMTRTGWGKRRKGG</sequence>
<dbReference type="PANTHER" id="PTHR46328">
    <property type="entry name" value="FAR-RED IMPAIRED RESPONSIVE (FAR1) FAMILY PROTEIN-RELATED"/>
    <property type="match status" value="1"/>
</dbReference>
<evidence type="ECO:0000313" key="3">
    <source>
        <dbReference type="Proteomes" id="UP000623129"/>
    </source>
</evidence>
<keyword evidence="3" id="KW-1185">Reference proteome</keyword>
<protein>
    <submittedName>
        <fullName evidence="2">Protein FAR1-RELATED SEQUENCE 7-like protein</fullName>
    </submittedName>
</protein>